<evidence type="ECO:0000313" key="1">
    <source>
        <dbReference type="EMBL" id="EUN21288.1"/>
    </source>
</evidence>
<feature type="non-terminal residue" evidence="1">
    <location>
        <position position="1"/>
    </location>
</feature>
<dbReference type="HOGENOM" id="CLU_2190112_0_0_1"/>
<proteinExistence type="predicted"/>
<sequence>KMGGEQGVRPDFSCVLARLLLSHLLRRKGADISSFAWRRKKTHWHSGEILTRRKHTLGGPYCLALRLAGPSQAPSLKEGTGSSFQMATRTSTTLAAVGGKRATRALTHS</sequence>
<organism evidence="1 2">
    <name type="scientific">Bipolaris victoriae (strain FI3)</name>
    <name type="common">Victoria blight of oats agent</name>
    <name type="synonym">Cochliobolus victoriae</name>
    <dbReference type="NCBI Taxonomy" id="930091"/>
    <lineage>
        <taxon>Eukaryota</taxon>
        <taxon>Fungi</taxon>
        <taxon>Dikarya</taxon>
        <taxon>Ascomycota</taxon>
        <taxon>Pezizomycotina</taxon>
        <taxon>Dothideomycetes</taxon>
        <taxon>Pleosporomycetidae</taxon>
        <taxon>Pleosporales</taxon>
        <taxon>Pleosporineae</taxon>
        <taxon>Pleosporaceae</taxon>
        <taxon>Bipolaris</taxon>
    </lineage>
</organism>
<reference evidence="1 2" key="1">
    <citation type="journal article" date="2013" name="PLoS Genet.">
        <title>Comparative genome structure, secondary metabolite, and effector coding capacity across Cochliobolus pathogens.</title>
        <authorList>
            <person name="Condon B.J."/>
            <person name="Leng Y."/>
            <person name="Wu D."/>
            <person name="Bushley K.E."/>
            <person name="Ohm R.A."/>
            <person name="Otillar R."/>
            <person name="Martin J."/>
            <person name="Schackwitz W."/>
            <person name="Grimwood J."/>
            <person name="MohdZainudin N."/>
            <person name="Xue C."/>
            <person name="Wang R."/>
            <person name="Manning V.A."/>
            <person name="Dhillon B."/>
            <person name="Tu Z.J."/>
            <person name="Steffenson B.J."/>
            <person name="Salamov A."/>
            <person name="Sun H."/>
            <person name="Lowry S."/>
            <person name="LaButti K."/>
            <person name="Han J."/>
            <person name="Copeland A."/>
            <person name="Lindquist E."/>
            <person name="Barry K."/>
            <person name="Schmutz J."/>
            <person name="Baker S.E."/>
            <person name="Ciuffetti L.M."/>
            <person name="Grigoriev I.V."/>
            <person name="Zhong S."/>
            <person name="Turgeon B.G."/>
        </authorList>
    </citation>
    <scope>NUCLEOTIDE SEQUENCE [LARGE SCALE GENOMIC DNA]</scope>
    <source>
        <strain evidence="1 2">FI3</strain>
    </source>
</reference>
<name>W7DSY3_BIPV3</name>
<gene>
    <name evidence="1" type="ORF">COCVIDRAFT_114424</name>
</gene>
<dbReference type="EMBL" id="KI968855">
    <property type="protein sequence ID" value="EUN21288.1"/>
    <property type="molecule type" value="Genomic_DNA"/>
</dbReference>
<keyword evidence="2" id="KW-1185">Reference proteome</keyword>
<protein>
    <submittedName>
        <fullName evidence="1">Uncharacterized protein</fullName>
    </submittedName>
</protein>
<dbReference type="AlphaFoldDB" id="W7DSY3"/>
<dbReference type="RefSeq" id="XP_014550863.1">
    <property type="nucleotide sequence ID" value="XM_014695377.1"/>
</dbReference>
<dbReference type="GeneID" id="26250546"/>
<evidence type="ECO:0000313" key="2">
    <source>
        <dbReference type="Proteomes" id="UP000054337"/>
    </source>
</evidence>
<dbReference type="Proteomes" id="UP000054337">
    <property type="component" value="Unassembled WGS sequence"/>
</dbReference>
<accession>W7DSY3</accession>